<evidence type="ECO:0000313" key="5">
    <source>
        <dbReference type="EMBL" id="KAG5286469.1"/>
    </source>
</evidence>
<dbReference type="SMART" id="SM00034">
    <property type="entry name" value="CLECT"/>
    <property type="match status" value="1"/>
</dbReference>
<organism evidence="5 6">
    <name type="scientific">Alosa alosa</name>
    <name type="common">allis shad</name>
    <dbReference type="NCBI Taxonomy" id="278164"/>
    <lineage>
        <taxon>Eukaryota</taxon>
        <taxon>Metazoa</taxon>
        <taxon>Chordata</taxon>
        <taxon>Craniata</taxon>
        <taxon>Vertebrata</taxon>
        <taxon>Euteleostomi</taxon>
        <taxon>Actinopterygii</taxon>
        <taxon>Neopterygii</taxon>
        <taxon>Teleostei</taxon>
        <taxon>Clupei</taxon>
        <taxon>Clupeiformes</taxon>
        <taxon>Clupeoidei</taxon>
        <taxon>Clupeidae</taxon>
        <taxon>Alosa</taxon>
    </lineage>
</organism>
<dbReference type="Pfam" id="PF00059">
    <property type="entry name" value="Lectin_C"/>
    <property type="match status" value="1"/>
</dbReference>
<dbReference type="AlphaFoldDB" id="A0AAV6HHE6"/>
<reference evidence="5 6" key="1">
    <citation type="submission" date="2020-10" db="EMBL/GenBank/DDBJ databases">
        <title>Chromosome-scale genome assembly of the Allis shad, Alosa alosa.</title>
        <authorList>
            <person name="Margot Z."/>
            <person name="Christophe K."/>
            <person name="Cabau C."/>
            <person name="Louis A."/>
            <person name="Berthelot C."/>
            <person name="Parey E."/>
            <person name="Roest Crollius H."/>
            <person name="Montfort J."/>
            <person name="Robinson-Rechavi M."/>
            <person name="Bucao C."/>
            <person name="Bouchez O."/>
            <person name="Gislard M."/>
            <person name="Lluch J."/>
            <person name="Milhes M."/>
            <person name="Lampietro C."/>
            <person name="Lopez Roques C."/>
            <person name="Donnadieu C."/>
            <person name="Braasch I."/>
            <person name="Desvignes T."/>
            <person name="Postlethwait J."/>
            <person name="Bobe J."/>
            <person name="Guiguen Y."/>
        </authorList>
    </citation>
    <scope>NUCLEOTIDE SEQUENCE [LARGE SCALE GENOMIC DNA]</scope>
    <source>
        <strain evidence="5">M-15738</strain>
        <tissue evidence="5">Blood</tissue>
    </source>
</reference>
<dbReference type="Gene3D" id="3.10.100.10">
    <property type="entry name" value="Mannose-Binding Protein A, subunit A"/>
    <property type="match status" value="1"/>
</dbReference>
<sequence>MVITDHTKVSTLYRLIAVSFGILCVLQVALNIYLRLAGRPCPEGWLSYGSCYYISVSRRNWTDSRDQCLKRGADLIIISNQEEQKFVRALSVQAWIGLSYSKKDWVWKWVDGATLTNGTGYWLKGEPNNLKMKENCGETWVREPSLQTWNDNNCDFELQWICERAP</sequence>
<evidence type="ECO:0000256" key="2">
    <source>
        <dbReference type="ARBA" id="ARBA00023157"/>
    </source>
</evidence>
<keyword evidence="2" id="KW-1015">Disulfide bond</keyword>
<keyword evidence="6" id="KW-1185">Reference proteome</keyword>
<dbReference type="InterPro" id="IPR050111">
    <property type="entry name" value="C-type_lectin/snaclec_domain"/>
</dbReference>
<dbReference type="Proteomes" id="UP000823561">
    <property type="component" value="Chromosome 1"/>
</dbReference>
<dbReference type="PANTHER" id="PTHR22803">
    <property type="entry name" value="MANNOSE, PHOSPHOLIPASE, LECTIN RECEPTOR RELATED"/>
    <property type="match status" value="1"/>
</dbReference>
<comment type="caution">
    <text evidence="5">The sequence shown here is derived from an EMBL/GenBank/DDBJ whole genome shotgun (WGS) entry which is preliminary data.</text>
</comment>
<dbReference type="InterPro" id="IPR016186">
    <property type="entry name" value="C-type_lectin-like/link_sf"/>
</dbReference>
<feature type="domain" description="C-type lectin" evidence="4">
    <location>
        <begin position="47"/>
        <end position="163"/>
    </location>
</feature>
<dbReference type="PROSITE" id="PS00615">
    <property type="entry name" value="C_TYPE_LECTIN_1"/>
    <property type="match status" value="1"/>
</dbReference>
<keyword evidence="3" id="KW-0812">Transmembrane</keyword>
<dbReference type="EMBL" id="JADWDJ010000001">
    <property type="protein sequence ID" value="KAG5286469.1"/>
    <property type="molecule type" value="Genomic_DNA"/>
</dbReference>
<gene>
    <name evidence="5" type="ORF">AALO_G00015180</name>
</gene>
<evidence type="ECO:0000259" key="4">
    <source>
        <dbReference type="PROSITE" id="PS50041"/>
    </source>
</evidence>
<dbReference type="SUPFAM" id="SSF56436">
    <property type="entry name" value="C-type lectin-like"/>
    <property type="match status" value="1"/>
</dbReference>
<evidence type="ECO:0000256" key="1">
    <source>
        <dbReference type="ARBA" id="ARBA00022734"/>
    </source>
</evidence>
<dbReference type="InterPro" id="IPR001304">
    <property type="entry name" value="C-type_lectin-like"/>
</dbReference>
<dbReference type="CDD" id="cd03590">
    <property type="entry name" value="CLECT_DC-SIGN_like"/>
    <property type="match status" value="1"/>
</dbReference>
<dbReference type="InterPro" id="IPR033989">
    <property type="entry name" value="CD209-like_CTLD"/>
</dbReference>
<accession>A0AAV6HHE6</accession>
<proteinExistence type="predicted"/>
<dbReference type="GO" id="GO:0030246">
    <property type="term" value="F:carbohydrate binding"/>
    <property type="evidence" value="ECO:0007669"/>
    <property type="project" value="UniProtKB-KW"/>
</dbReference>
<dbReference type="InterPro" id="IPR018378">
    <property type="entry name" value="C-type_lectin_CS"/>
</dbReference>
<evidence type="ECO:0000313" key="6">
    <source>
        <dbReference type="Proteomes" id="UP000823561"/>
    </source>
</evidence>
<evidence type="ECO:0000256" key="3">
    <source>
        <dbReference type="SAM" id="Phobius"/>
    </source>
</evidence>
<keyword evidence="3" id="KW-1133">Transmembrane helix</keyword>
<keyword evidence="3" id="KW-0472">Membrane</keyword>
<protein>
    <recommendedName>
        <fullName evidence="4">C-type lectin domain-containing protein</fullName>
    </recommendedName>
</protein>
<dbReference type="PROSITE" id="PS50041">
    <property type="entry name" value="C_TYPE_LECTIN_2"/>
    <property type="match status" value="1"/>
</dbReference>
<dbReference type="InterPro" id="IPR016187">
    <property type="entry name" value="CTDL_fold"/>
</dbReference>
<feature type="transmembrane region" description="Helical" evidence="3">
    <location>
        <begin position="12"/>
        <end position="34"/>
    </location>
</feature>
<keyword evidence="1" id="KW-0430">Lectin</keyword>
<name>A0AAV6HHE6_9TELE</name>